<dbReference type="AlphaFoldDB" id="A0A7R9QTK4"/>
<evidence type="ECO:0000256" key="6">
    <source>
        <dbReference type="ARBA" id="ARBA00022833"/>
    </source>
</evidence>
<evidence type="ECO:0000256" key="9">
    <source>
        <dbReference type="ARBA" id="ARBA00023204"/>
    </source>
</evidence>
<dbReference type="Proteomes" id="UP000728032">
    <property type="component" value="Unassembled WGS sequence"/>
</dbReference>
<reference evidence="12" key="1">
    <citation type="submission" date="2020-11" db="EMBL/GenBank/DDBJ databases">
        <authorList>
            <person name="Tran Van P."/>
        </authorList>
    </citation>
    <scope>NUCLEOTIDE SEQUENCE</scope>
</reference>
<name>A0A7R9QTK4_9ACAR</name>
<evidence type="ECO:0000256" key="1">
    <source>
        <dbReference type="ARBA" id="ARBA00004123"/>
    </source>
</evidence>
<dbReference type="EMBL" id="OC927413">
    <property type="protein sequence ID" value="CAD7657213.1"/>
    <property type="molecule type" value="Genomic_DNA"/>
</dbReference>
<dbReference type="PANTHER" id="PTHR12831:SF0">
    <property type="entry name" value="GENERAL TRANSCRIPTION FACTOR IIH SUBUNIT 3"/>
    <property type="match status" value="1"/>
</dbReference>
<comment type="similarity">
    <text evidence="2 11">Belongs to the TFB4 family.</text>
</comment>
<protein>
    <recommendedName>
        <fullName evidence="11">General transcription factor IIH subunit 3</fullName>
    </recommendedName>
    <alternativeName>
        <fullName evidence="11">General transcription factor IIH polypeptide 3</fullName>
    </alternativeName>
</protein>
<keyword evidence="6 11" id="KW-0862">Zinc</keyword>
<keyword evidence="5 11" id="KW-0863">Zinc-finger</keyword>
<accession>A0A7R9QTK4</accession>
<proteinExistence type="inferred from homology"/>
<evidence type="ECO:0000256" key="3">
    <source>
        <dbReference type="ARBA" id="ARBA00022723"/>
    </source>
</evidence>
<dbReference type="PANTHER" id="PTHR12831">
    <property type="entry name" value="TRANSCRIPTION INITIATION FACTOR IIH TFIIH , POLYPEPTIDE 3-RELATED"/>
    <property type="match status" value="1"/>
</dbReference>
<keyword evidence="8 11" id="KW-0804">Transcription</keyword>
<keyword evidence="7 11" id="KW-0805">Transcription regulation</keyword>
<evidence type="ECO:0000313" key="12">
    <source>
        <dbReference type="EMBL" id="CAD7657213.1"/>
    </source>
</evidence>
<dbReference type="InterPro" id="IPR004600">
    <property type="entry name" value="TFIIH_Tfb4/GTF2H3"/>
</dbReference>
<keyword evidence="3 11" id="KW-0479">Metal-binding</keyword>
<keyword evidence="9 11" id="KW-0234">DNA repair</keyword>
<gene>
    <name evidence="12" type="ORF">ONB1V03_LOCUS13843</name>
</gene>
<evidence type="ECO:0000256" key="4">
    <source>
        <dbReference type="ARBA" id="ARBA00022763"/>
    </source>
</evidence>
<sequence length="423" mass="47281">MNINTKGTHMVVIVDMSSNSRLLADSALYYQWLDALISYANSHLLMSSLNNLTIIGTNSYENKVLYPLSELNQKLMDSKRMSNEGQYEAFHRVVRTVKSNLKTMSQNAKQLSQTESDANSSSPLMSGAIAMALCRIQRFKEDHKCSRIVIMSCTSDQSTSYASQYMNFMNCFFAAQKMGVCVDACIAGDDSYGATTSLLQQGCDLTDGTYLRVPNISSFLEYLLWCLLPDAETRTKLVLPERQKVSHSATAHTFGCLTSPHSSSTCFGVSYRTPRREPNWCYPSARRCPIRPPVSVTAISLTPDLFAPREEYSSGECVSDTSDLFNGTYLRVPNISSFLEYLLWCLLPDAETRTKLVLPERQKVSHSAACFCHRNIIDTGFVCSVCLSIFCSFSPICSTCHTIFKLGPIPQHLNKSKKKIKIK</sequence>
<keyword evidence="10 11" id="KW-0539">Nucleus</keyword>
<dbReference type="InterPro" id="IPR036465">
    <property type="entry name" value="vWFA_dom_sf"/>
</dbReference>
<keyword evidence="4 11" id="KW-0227">DNA damage</keyword>
<dbReference type="GO" id="GO:0006355">
    <property type="term" value="P:regulation of DNA-templated transcription"/>
    <property type="evidence" value="ECO:0007669"/>
    <property type="project" value="InterPro"/>
</dbReference>
<evidence type="ECO:0000256" key="7">
    <source>
        <dbReference type="ARBA" id="ARBA00023015"/>
    </source>
</evidence>
<comment type="function">
    <text evidence="11">Component of the general transcription and DNA repair factor IIH (TFIIH) core complex, which is involved in general and transcription-coupled nucleotide excision repair (NER) of damaged DNA and, when complexed to CAK, in RNA transcription by RNA polymerase II. In NER, TFIIH acts by opening DNA around the lesion to allow the excision of the damaged oligonucleotide and its replacement by a new DNA fragment. In transcription, TFIIH has an essential role in transcription initiation. When the pre-initiation complex (PIC) has been established, TFIIH is required for promoter opening and promoter escape. Phosphorylation of the C-terminal tail (CTD) of the largest subunit of RNA polymerase II by the kinase module CAK controls the initiation of transcription.</text>
</comment>
<dbReference type="OrthoDB" id="17307at2759"/>
<evidence type="ECO:0000256" key="11">
    <source>
        <dbReference type="RuleBase" id="RU368090"/>
    </source>
</evidence>
<dbReference type="Pfam" id="PF03850">
    <property type="entry name" value="Tfb4"/>
    <property type="match status" value="2"/>
</dbReference>
<comment type="subunit">
    <text evidence="11">Part of a TFIID-containing RNA polymerase II pre-initiation complex that is composed of TBP and at least GTF2A1, GTF2A2, GTF2E1, GTF2E2, GTF2F1, GTF2H2, GTF2H3, GTF2H4, GTF2H5, GTF2B, TCEA1, ERCC2, ERCC3, TAF1, TAF2, TAF3, TAF4, TAF5, TAF6, TAF7, TAF8, TAF9, TAF10, TAF11, TAF12 and TAF13. Component of the 7-subunit TFIIH core complex composed of XPB/ERCC3, XPD/ERCC2, GTF2H1, GTF2H2, GTF2H3, GTF2H4 and GTF2H5, which is active in NER. The core complex associates with the 3-subunit CDK-activating kinase (CAK) module composed of CCNH/cyclin H, CDK7 and MNAT1 to form the 10-subunit holoenzyme (holo-TFIIH) active in transcription. Interacts with RARA; the interaction requires prior phosphorylation of RARA on 'Ser-369' which then enhances interaction of RARA with CDK7.</text>
</comment>
<dbReference type="Gene3D" id="3.40.50.410">
    <property type="entry name" value="von Willebrand factor, type A domain"/>
    <property type="match status" value="1"/>
</dbReference>
<dbReference type="GO" id="GO:0006289">
    <property type="term" value="P:nucleotide-excision repair"/>
    <property type="evidence" value="ECO:0007669"/>
    <property type="project" value="UniProtKB-UniRule"/>
</dbReference>
<organism evidence="12">
    <name type="scientific">Oppiella nova</name>
    <dbReference type="NCBI Taxonomy" id="334625"/>
    <lineage>
        <taxon>Eukaryota</taxon>
        <taxon>Metazoa</taxon>
        <taxon>Ecdysozoa</taxon>
        <taxon>Arthropoda</taxon>
        <taxon>Chelicerata</taxon>
        <taxon>Arachnida</taxon>
        <taxon>Acari</taxon>
        <taxon>Acariformes</taxon>
        <taxon>Sarcoptiformes</taxon>
        <taxon>Oribatida</taxon>
        <taxon>Brachypylina</taxon>
        <taxon>Oppioidea</taxon>
        <taxon>Oppiidae</taxon>
        <taxon>Oppiella</taxon>
    </lineage>
</organism>
<evidence type="ECO:0000256" key="2">
    <source>
        <dbReference type="ARBA" id="ARBA00005273"/>
    </source>
</evidence>
<dbReference type="GO" id="GO:0005675">
    <property type="term" value="C:transcription factor TFIIH holo complex"/>
    <property type="evidence" value="ECO:0007669"/>
    <property type="project" value="UniProtKB-UniRule"/>
</dbReference>
<dbReference type="GO" id="GO:0008270">
    <property type="term" value="F:zinc ion binding"/>
    <property type="evidence" value="ECO:0007669"/>
    <property type="project" value="UniProtKB-KW"/>
</dbReference>
<evidence type="ECO:0000256" key="10">
    <source>
        <dbReference type="ARBA" id="ARBA00023242"/>
    </source>
</evidence>
<evidence type="ECO:0000256" key="8">
    <source>
        <dbReference type="ARBA" id="ARBA00023163"/>
    </source>
</evidence>
<dbReference type="GO" id="GO:0000439">
    <property type="term" value="C:transcription factor TFIIH core complex"/>
    <property type="evidence" value="ECO:0007669"/>
    <property type="project" value="UniProtKB-UniRule"/>
</dbReference>
<comment type="subcellular location">
    <subcellularLocation>
        <location evidence="1 11">Nucleus</location>
    </subcellularLocation>
</comment>
<evidence type="ECO:0000256" key="5">
    <source>
        <dbReference type="ARBA" id="ARBA00022771"/>
    </source>
</evidence>
<keyword evidence="13" id="KW-1185">Reference proteome</keyword>
<dbReference type="EMBL" id="CAJPVJ010012588">
    <property type="protein sequence ID" value="CAG2174399.1"/>
    <property type="molecule type" value="Genomic_DNA"/>
</dbReference>
<evidence type="ECO:0000313" key="13">
    <source>
        <dbReference type="Proteomes" id="UP000728032"/>
    </source>
</evidence>